<proteinExistence type="predicted"/>
<organism evidence="2 3">
    <name type="scientific">Candidatus Fimiplasma intestinipullorum</name>
    <dbReference type="NCBI Taxonomy" id="2840825"/>
    <lineage>
        <taxon>Bacteria</taxon>
        <taxon>Bacillati</taxon>
        <taxon>Bacillota</taxon>
        <taxon>Clostridia</taxon>
        <taxon>Eubacteriales</taxon>
        <taxon>Candidatus Fimiplasma</taxon>
    </lineage>
</organism>
<reference evidence="2" key="1">
    <citation type="submission" date="2020-10" db="EMBL/GenBank/DDBJ databases">
        <authorList>
            <person name="Gilroy R."/>
        </authorList>
    </citation>
    <scope>NUCLEOTIDE SEQUENCE</scope>
    <source>
        <strain evidence="2">CHK195-11698</strain>
    </source>
</reference>
<keyword evidence="1" id="KW-0812">Transmembrane</keyword>
<gene>
    <name evidence="2" type="ORF">IAD15_07025</name>
</gene>
<reference evidence="2" key="2">
    <citation type="journal article" date="2021" name="PeerJ">
        <title>Extensive microbial diversity within the chicken gut microbiome revealed by metagenomics and culture.</title>
        <authorList>
            <person name="Gilroy R."/>
            <person name="Ravi A."/>
            <person name="Getino M."/>
            <person name="Pursley I."/>
            <person name="Horton D.L."/>
            <person name="Alikhan N.F."/>
            <person name="Baker D."/>
            <person name="Gharbi K."/>
            <person name="Hall N."/>
            <person name="Watson M."/>
            <person name="Adriaenssens E.M."/>
            <person name="Foster-Nyarko E."/>
            <person name="Jarju S."/>
            <person name="Secka A."/>
            <person name="Antonio M."/>
            <person name="Oren A."/>
            <person name="Chaudhuri R.R."/>
            <person name="La Ragione R."/>
            <person name="Hildebrand F."/>
            <person name="Pallen M.J."/>
        </authorList>
    </citation>
    <scope>NUCLEOTIDE SEQUENCE</scope>
    <source>
        <strain evidence="2">CHK195-11698</strain>
    </source>
</reference>
<keyword evidence="1" id="KW-1133">Transmembrane helix</keyword>
<dbReference type="Proteomes" id="UP000824175">
    <property type="component" value="Unassembled WGS sequence"/>
</dbReference>
<dbReference type="AlphaFoldDB" id="A0A9D1HPZ8"/>
<protein>
    <submittedName>
        <fullName evidence="2">Uncharacterized protein</fullName>
    </submittedName>
</protein>
<sequence length="258" mass="29025">MKNNRTYLSLAGLLFVVVLVTMLWQYPRVHFQLHNQGTLTMFDYRAENEKMRVENYFSQATPYSGGATITFTDPANVPAALSCQVVYADGTVTHQLTARGEGVYVLDVVDQKRTGQVPLEIQILNSDDQTIYSTAAFVSGDNYLYQAHSPDFAYYNIYANEQGIFMGHFSAYDATNLVSQYDSVMVEFCQIDGSKSDGYRLLARQGYGVRDFVNMDVNTWLNFLEEAEYDASMPIEVVMTFQGSTQYTIAMTLTEGVA</sequence>
<keyword evidence="1" id="KW-0472">Membrane</keyword>
<evidence type="ECO:0000256" key="1">
    <source>
        <dbReference type="SAM" id="Phobius"/>
    </source>
</evidence>
<comment type="caution">
    <text evidence="2">The sequence shown here is derived from an EMBL/GenBank/DDBJ whole genome shotgun (WGS) entry which is preliminary data.</text>
</comment>
<name>A0A9D1HPZ8_9FIRM</name>
<accession>A0A9D1HPZ8</accession>
<dbReference type="EMBL" id="DVMJ01000058">
    <property type="protein sequence ID" value="HIU13807.1"/>
    <property type="molecule type" value="Genomic_DNA"/>
</dbReference>
<feature type="transmembrane region" description="Helical" evidence="1">
    <location>
        <begin position="7"/>
        <end position="26"/>
    </location>
</feature>
<evidence type="ECO:0000313" key="2">
    <source>
        <dbReference type="EMBL" id="HIU13807.1"/>
    </source>
</evidence>
<evidence type="ECO:0000313" key="3">
    <source>
        <dbReference type="Proteomes" id="UP000824175"/>
    </source>
</evidence>